<keyword evidence="8" id="KW-0808">Transferase</keyword>
<dbReference type="SUPFAM" id="SSF57850">
    <property type="entry name" value="RING/U-box"/>
    <property type="match status" value="1"/>
</dbReference>
<dbReference type="Pfam" id="PF17976">
    <property type="entry name" value="zf-RING_12"/>
    <property type="match status" value="1"/>
</dbReference>
<evidence type="ECO:0000259" key="20">
    <source>
        <dbReference type="PROSITE" id="PS50053"/>
    </source>
</evidence>
<evidence type="ECO:0000256" key="5">
    <source>
        <dbReference type="ARBA" id="ARBA00012251"/>
    </source>
</evidence>
<organism evidence="22 23">
    <name type="scientific">Ladona fulva</name>
    <name type="common">Scarce chaser dragonfly</name>
    <name type="synonym">Libellula fulva</name>
    <dbReference type="NCBI Taxonomy" id="123851"/>
    <lineage>
        <taxon>Eukaryota</taxon>
        <taxon>Metazoa</taxon>
        <taxon>Ecdysozoa</taxon>
        <taxon>Arthropoda</taxon>
        <taxon>Hexapoda</taxon>
        <taxon>Insecta</taxon>
        <taxon>Pterygota</taxon>
        <taxon>Palaeoptera</taxon>
        <taxon>Odonata</taxon>
        <taxon>Epiprocta</taxon>
        <taxon>Anisoptera</taxon>
        <taxon>Libelluloidea</taxon>
        <taxon>Libellulidae</taxon>
        <taxon>Ladona</taxon>
    </lineage>
</organism>
<comment type="subunit">
    <text evidence="19">Forms an E3 ubiquitin ligase complex.</text>
</comment>
<evidence type="ECO:0000256" key="1">
    <source>
        <dbReference type="ARBA" id="ARBA00001798"/>
    </source>
</evidence>
<evidence type="ECO:0000259" key="21">
    <source>
        <dbReference type="PROSITE" id="PS51873"/>
    </source>
</evidence>
<evidence type="ECO:0000256" key="7">
    <source>
        <dbReference type="ARBA" id="ARBA00022553"/>
    </source>
</evidence>
<evidence type="ECO:0000256" key="9">
    <source>
        <dbReference type="ARBA" id="ARBA00022723"/>
    </source>
</evidence>
<dbReference type="InterPro" id="IPR029071">
    <property type="entry name" value="Ubiquitin-like_domsf"/>
</dbReference>
<proteinExistence type="inferred from homology"/>
<evidence type="ECO:0000256" key="10">
    <source>
        <dbReference type="ARBA" id="ARBA00022737"/>
    </source>
</evidence>
<evidence type="ECO:0000256" key="6">
    <source>
        <dbReference type="ARBA" id="ARBA00022490"/>
    </source>
</evidence>
<dbReference type="Proteomes" id="UP000792457">
    <property type="component" value="Unassembled WGS sequence"/>
</dbReference>
<dbReference type="GO" id="GO:0006914">
    <property type="term" value="P:autophagy"/>
    <property type="evidence" value="ECO:0007669"/>
    <property type="project" value="UniProtKB-UniRule"/>
</dbReference>
<keyword evidence="7" id="KW-0597">Phosphoprotein</keyword>
<dbReference type="GO" id="GO:0061630">
    <property type="term" value="F:ubiquitin protein ligase activity"/>
    <property type="evidence" value="ECO:0007669"/>
    <property type="project" value="UniProtKB-EC"/>
</dbReference>
<dbReference type="SMART" id="SM00647">
    <property type="entry name" value="IBR"/>
    <property type="match status" value="1"/>
</dbReference>
<protein>
    <recommendedName>
        <fullName evidence="18 19">E3 ubiquitin-protein ligase parkin</fullName>
        <ecNumber evidence="5 19">2.3.2.31</ecNumber>
    </recommendedName>
</protein>
<keyword evidence="12 19" id="KW-0833">Ubl conjugation pathway</keyword>
<dbReference type="EMBL" id="KZ308331">
    <property type="protein sequence ID" value="KAG8227641.1"/>
    <property type="molecule type" value="Genomic_DNA"/>
</dbReference>
<dbReference type="InterPro" id="IPR047534">
    <property type="entry name" value="BRcat_RBR_parkin"/>
</dbReference>
<dbReference type="InterPro" id="IPR041170">
    <property type="entry name" value="Znf-RING_14"/>
</dbReference>
<comment type="subcellular location">
    <subcellularLocation>
        <location evidence="3">Cytoplasm</location>
        <location evidence="3">Cytosol</location>
    </subcellularLocation>
    <subcellularLocation>
        <location evidence="2 19">Mitochondrion</location>
    </subcellularLocation>
</comment>
<dbReference type="Pfam" id="PF22605">
    <property type="entry name" value="IBR_2"/>
    <property type="match status" value="1"/>
</dbReference>
<dbReference type="GO" id="GO:0005739">
    <property type="term" value="C:mitochondrion"/>
    <property type="evidence" value="ECO:0007669"/>
    <property type="project" value="UniProtKB-SubCell"/>
</dbReference>
<gene>
    <name evidence="22" type="ORF">J437_LFUL008718</name>
</gene>
<comment type="pathway">
    <text evidence="4 19">Protein modification; protein ubiquitination.</text>
</comment>
<dbReference type="EC" id="2.3.2.31" evidence="5 19"/>
<accession>A0A8K0K3H2</accession>
<dbReference type="GO" id="GO:0009893">
    <property type="term" value="P:positive regulation of metabolic process"/>
    <property type="evidence" value="ECO:0007669"/>
    <property type="project" value="UniProtKB-ARBA"/>
</dbReference>
<dbReference type="GO" id="GO:0016567">
    <property type="term" value="P:protein ubiquitination"/>
    <property type="evidence" value="ECO:0007669"/>
    <property type="project" value="UniProtKB-UniRule"/>
</dbReference>
<name>A0A8K0K3H2_LADFU</name>
<dbReference type="FunFam" id="2.20.25.20:FF:000008">
    <property type="entry name" value="E3 ubiquitin-protein ligase parkin"/>
    <property type="match status" value="1"/>
</dbReference>
<dbReference type="PRINTS" id="PR01475">
    <property type="entry name" value="PARKIN"/>
</dbReference>
<dbReference type="Pfam" id="PF00240">
    <property type="entry name" value="ubiquitin"/>
    <property type="match status" value="1"/>
</dbReference>
<evidence type="ECO:0000256" key="8">
    <source>
        <dbReference type="ARBA" id="ARBA00022679"/>
    </source>
</evidence>
<dbReference type="InterPro" id="IPR054694">
    <property type="entry name" value="Parkin-like_IBR"/>
</dbReference>
<keyword evidence="6" id="KW-0963">Cytoplasm</keyword>
<evidence type="ECO:0000313" key="22">
    <source>
        <dbReference type="EMBL" id="KAG8227641.1"/>
    </source>
</evidence>
<evidence type="ECO:0000256" key="17">
    <source>
        <dbReference type="ARBA" id="ARBA00029442"/>
    </source>
</evidence>
<keyword evidence="14 19" id="KW-0832">Ubl conjugation</keyword>
<evidence type="ECO:0000256" key="13">
    <source>
        <dbReference type="ARBA" id="ARBA00022833"/>
    </source>
</evidence>
<reference evidence="22" key="2">
    <citation type="submission" date="2017-10" db="EMBL/GenBank/DDBJ databases">
        <title>Ladona fulva Genome sequencing and assembly.</title>
        <authorList>
            <person name="Murali S."/>
            <person name="Richards S."/>
            <person name="Bandaranaike D."/>
            <person name="Bellair M."/>
            <person name="Blankenburg K."/>
            <person name="Chao H."/>
            <person name="Dinh H."/>
            <person name="Doddapaneni H."/>
            <person name="Dugan-Rocha S."/>
            <person name="Elkadiri S."/>
            <person name="Gnanaolivu R."/>
            <person name="Hernandez B."/>
            <person name="Skinner E."/>
            <person name="Javaid M."/>
            <person name="Lee S."/>
            <person name="Li M."/>
            <person name="Ming W."/>
            <person name="Munidasa M."/>
            <person name="Muniz J."/>
            <person name="Nguyen L."/>
            <person name="Hughes D."/>
            <person name="Osuji N."/>
            <person name="Pu L.-L."/>
            <person name="Puazo M."/>
            <person name="Qu C."/>
            <person name="Quiroz J."/>
            <person name="Raj R."/>
            <person name="Weissenberger G."/>
            <person name="Xin Y."/>
            <person name="Zou X."/>
            <person name="Han Y."/>
            <person name="Worley K."/>
            <person name="Muzny D."/>
            <person name="Gibbs R."/>
        </authorList>
    </citation>
    <scope>NUCLEOTIDE SEQUENCE</scope>
    <source>
        <strain evidence="22">Sampled in the wild</strain>
    </source>
</reference>
<evidence type="ECO:0000256" key="12">
    <source>
        <dbReference type="ARBA" id="ARBA00022786"/>
    </source>
</evidence>
<keyword evidence="10" id="KW-0677">Repeat</keyword>
<dbReference type="InterPro" id="IPR000626">
    <property type="entry name" value="Ubiquitin-like_dom"/>
</dbReference>
<dbReference type="AlphaFoldDB" id="A0A8K0K3H2"/>
<evidence type="ECO:0000256" key="14">
    <source>
        <dbReference type="ARBA" id="ARBA00022843"/>
    </source>
</evidence>
<dbReference type="Pfam" id="PF17978">
    <property type="entry name" value="zf-RING_14"/>
    <property type="match status" value="1"/>
</dbReference>
<dbReference type="SMART" id="SM00213">
    <property type="entry name" value="UBQ"/>
    <property type="match status" value="1"/>
</dbReference>
<dbReference type="OrthoDB" id="1431934at2759"/>
<evidence type="ECO:0000256" key="3">
    <source>
        <dbReference type="ARBA" id="ARBA00004514"/>
    </source>
</evidence>
<sequence length="451" mass="50135">MLQLLSFGRRSVGSSLSIYVKTNVGNTLSIDLDPKWEVKNVKEIVASQLGLKPEEVKIIFAGKELHDSITIEECDLGEQSFLHAVKRKPLKKKTDPRVSTVEEEVSQSAEGFKPLSETLMDLQLSEKERNEIHTKEARDRNRAHFFVYCGVCKSIRTGKLRVRCSACKEGAFTVERDPCCWEDVLDRRNGDPNFKPIGGQCETRDCVGGGHAEFYFKCAEHTPAPPPEVAQRISEDAVPLFLIKPNLRDIPCLACTEISNTVLVFPCEEGHVTCLECFHNYCISRLKERRFVFHPSDGYYTLSCPAGCPDSLITEAHHFRVLSESEYAQYQRFGAEEYVLQSGGVLCPQPGCGMGIIADPECRRIQCIGGCGFVFCRSCLQGYHIGECTEGTVAESANGGFEYNIDPERAAQARWDEASKVAIKVTTKPCPKCRTPTERDGPACIASKGIL</sequence>
<dbReference type="InterPro" id="IPR041565">
    <property type="entry name" value="Parkin_Znf-RING"/>
</dbReference>
<keyword evidence="11" id="KW-0863">Zinc-finger</keyword>
<dbReference type="SUPFAM" id="SSF54236">
    <property type="entry name" value="Ubiquitin-like"/>
    <property type="match status" value="1"/>
</dbReference>
<evidence type="ECO:0000256" key="16">
    <source>
        <dbReference type="ARBA" id="ARBA00023128"/>
    </source>
</evidence>
<dbReference type="PANTHER" id="PTHR11685">
    <property type="entry name" value="RBR FAMILY RING FINGER AND IBR DOMAIN-CONTAINING"/>
    <property type="match status" value="1"/>
</dbReference>
<evidence type="ECO:0000256" key="11">
    <source>
        <dbReference type="ARBA" id="ARBA00022771"/>
    </source>
</evidence>
<evidence type="ECO:0000256" key="2">
    <source>
        <dbReference type="ARBA" id="ARBA00004173"/>
    </source>
</evidence>
<keyword evidence="23" id="KW-1185">Reference proteome</keyword>
<comment type="catalytic activity">
    <reaction evidence="1 19">
        <text>[E2 ubiquitin-conjugating enzyme]-S-ubiquitinyl-L-cysteine + [acceptor protein]-L-lysine = [E2 ubiquitin-conjugating enzyme]-L-cysteine + [acceptor protein]-N(6)-ubiquitinyl-L-lysine.</text>
        <dbReference type="EC" id="2.3.2.31"/>
    </reaction>
</comment>
<dbReference type="CDD" id="cd20340">
    <property type="entry name" value="BRcat_RBR_parkin"/>
    <property type="match status" value="1"/>
</dbReference>
<evidence type="ECO:0000313" key="23">
    <source>
        <dbReference type="Proteomes" id="UP000792457"/>
    </source>
</evidence>
<dbReference type="InterPro" id="IPR002867">
    <property type="entry name" value="IBR_dom"/>
</dbReference>
<dbReference type="InterPro" id="IPR031127">
    <property type="entry name" value="E3_UB_ligase_RBR"/>
</dbReference>
<keyword evidence="16 19" id="KW-0496">Mitochondrion</keyword>
<dbReference type="InterPro" id="IPR044066">
    <property type="entry name" value="TRIAD_supradom"/>
</dbReference>
<feature type="domain" description="Ubiquitin-like" evidence="20">
    <location>
        <begin position="16"/>
        <end position="89"/>
    </location>
</feature>
<evidence type="ECO:0000256" key="18">
    <source>
        <dbReference type="ARBA" id="ARBA00029536"/>
    </source>
</evidence>
<evidence type="ECO:0000256" key="15">
    <source>
        <dbReference type="ARBA" id="ARBA00023006"/>
    </source>
</evidence>
<dbReference type="UniPathway" id="UPA00143"/>
<dbReference type="GO" id="GO:0005829">
    <property type="term" value="C:cytosol"/>
    <property type="evidence" value="ECO:0007669"/>
    <property type="project" value="UniProtKB-SubCell"/>
</dbReference>
<dbReference type="GO" id="GO:0008270">
    <property type="term" value="F:zinc ion binding"/>
    <property type="evidence" value="ECO:0007669"/>
    <property type="project" value="UniProtKB-KW"/>
</dbReference>
<dbReference type="GO" id="GO:0000151">
    <property type="term" value="C:ubiquitin ligase complex"/>
    <property type="evidence" value="ECO:0007669"/>
    <property type="project" value="UniProtKB-UniRule"/>
</dbReference>
<dbReference type="Gene3D" id="2.20.25.20">
    <property type="match status" value="1"/>
</dbReference>
<feature type="domain" description="RING-type" evidence="21">
    <location>
        <begin position="248"/>
        <end position="451"/>
    </location>
</feature>
<comment type="function">
    <text evidence="19">Functions within a multiprotein E3 ubiquitin ligase complex, catalyzing the covalent attachment of ubiquitin moieties onto substrate proteins.</text>
</comment>
<keyword evidence="13 19" id="KW-0862">Zinc</keyword>
<comment type="caution">
    <text evidence="22">The sequence shown here is derived from an EMBL/GenBank/DDBJ whole genome shotgun (WGS) entry which is preliminary data.</text>
</comment>
<dbReference type="InterPro" id="IPR047535">
    <property type="entry name" value="RING-HC_RBR_parkin"/>
</dbReference>
<dbReference type="PIRSF" id="PIRSF037880">
    <property type="entry name" value="Parkin"/>
    <property type="match status" value="1"/>
</dbReference>
<dbReference type="InterPro" id="IPR003977">
    <property type="entry name" value="Parkin"/>
</dbReference>
<dbReference type="CDD" id="cd21382">
    <property type="entry name" value="RING0_parkin"/>
    <property type="match status" value="1"/>
</dbReference>
<evidence type="ECO:0000256" key="19">
    <source>
        <dbReference type="PIRNR" id="PIRNR037880"/>
    </source>
</evidence>
<dbReference type="CDD" id="cd16627">
    <property type="entry name" value="RING-HC_RBR_parkin"/>
    <property type="match status" value="1"/>
</dbReference>
<keyword evidence="9 19" id="KW-0479">Metal-binding</keyword>
<dbReference type="PROSITE" id="PS51873">
    <property type="entry name" value="TRIAD"/>
    <property type="match status" value="1"/>
</dbReference>
<comment type="similarity">
    <text evidence="17 19">Belongs to the RBR family. Parkin subfamily.</text>
</comment>
<keyword evidence="15 19" id="KW-0072">Autophagy</keyword>
<dbReference type="PROSITE" id="PS50053">
    <property type="entry name" value="UBIQUITIN_2"/>
    <property type="match status" value="1"/>
</dbReference>
<evidence type="ECO:0000256" key="4">
    <source>
        <dbReference type="ARBA" id="ARBA00004906"/>
    </source>
</evidence>
<reference evidence="22" key="1">
    <citation type="submission" date="2013-04" db="EMBL/GenBank/DDBJ databases">
        <authorList>
            <person name="Qu J."/>
            <person name="Murali S.C."/>
            <person name="Bandaranaike D."/>
            <person name="Bellair M."/>
            <person name="Blankenburg K."/>
            <person name="Chao H."/>
            <person name="Dinh H."/>
            <person name="Doddapaneni H."/>
            <person name="Downs B."/>
            <person name="Dugan-Rocha S."/>
            <person name="Elkadiri S."/>
            <person name="Gnanaolivu R.D."/>
            <person name="Hernandez B."/>
            <person name="Javaid M."/>
            <person name="Jayaseelan J.C."/>
            <person name="Lee S."/>
            <person name="Li M."/>
            <person name="Ming W."/>
            <person name="Munidasa M."/>
            <person name="Muniz J."/>
            <person name="Nguyen L."/>
            <person name="Ongeri F."/>
            <person name="Osuji N."/>
            <person name="Pu L.-L."/>
            <person name="Puazo M."/>
            <person name="Qu C."/>
            <person name="Quiroz J."/>
            <person name="Raj R."/>
            <person name="Weissenberger G."/>
            <person name="Xin Y."/>
            <person name="Zou X."/>
            <person name="Han Y."/>
            <person name="Richards S."/>
            <person name="Worley K."/>
            <person name="Muzny D."/>
            <person name="Gibbs R."/>
        </authorList>
    </citation>
    <scope>NUCLEOTIDE SEQUENCE</scope>
    <source>
        <strain evidence="22">Sampled in the wild</strain>
    </source>
</reference>
<dbReference type="Gene3D" id="3.10.20.90">
    <property type="entry name" value="Phosphatidylinositol 3-kinase Catalytic Subunit, Chain A, domain 1"/>
    <property type="match status" value="1"/>
</dbReference>